<sequence>MDARRGRILQGRSLAPDPVAARDKLRESRSGDFVRQSLGVQGAAAIGCPLRAPLRQ</sequence>
<accession>A0A6N3QJ20</accession>
<organism evidence="2 3">
    <name type="scientific">Shigella flexneri CDC 796-83</name>
    <dbReference type="NCBI Taxonomy" id="945360"/>
    <lineage>
        <taxon>Bacteria</taxon>
        <taxon>Pseudomonadati</taxon>
        <taxon>Pseudomonadota</taxon>
        <taxon>Gammaproteobacteria</taxon>
        <taxon>Enterobacterales</taxon>
        <taxon>Enterobacteriaceae</taxon>
        <taxon>Shigella</taxon>
    </lineage>
</organism>
<name>A0A6N3QJ20_SHIFL</name>
<evidence type="ECO:0000313" key="2">
    <source>
        <dbReference type="EMBL" id="EFW59426.1"/>
    </source>
</evidence>
<comment type="caution">
    <text evidence="2">The sequence shown here is derived from an EMBL/GenBank/DDBJ whole genome shotgun (WGS) entry which is preliminary data.</text>
</comment>
<protein>
    <submittedName>
        <fullName evidence="2">Uncharacterized protein</fullName>
    </submittedName>
</protein>
<proteinExistence type="predicted"/>
<dbReference type="EMBL" id="AERO01000125">
    <property type="protein sequence ID" value="EFW59426.1"/>
    <property type="molecule type" value="Genomic_DNA"/>
</dbReference>
<gene>
    <name evidence="2" type="ORF">SGF_03213</name>
</gene>
<evidence type="ECO:0000313" key="3">
    <source>
        <dbReference type="Proteomes" id="UP000003302"/>
    </source>
</evidence>
<feature type="region of interest" description="Disordered" evidence="1">
    <location>
        <begin position="1"/>
        <end position="28"/>
    </location>
</feature>
<dbReference type="AlphaFoldDB" id="A0A6N3QJ20"/>
<evidence type="ECO:0000256" key="1">
    <source>
        <dbReference type="SAM" id="MobiDB-lite"/>
    </source>
</evidence>
<dbReference type="Proteomes" id="UP000003302">
    <property type="component" value="Unassembled WGS sequence"/>
</dbReference>
<reference evidence="2 3" key="1">
    <citation type="submission" date="2011-01" db="EMBL/GenBank/DDBJ databases">
        <title>Shigella flexneri CDC 796-83 whole genome shotgun sequencing project.</title>
        <authorList>
            <person name="Mane S.P."/>
            <person name="Sobral B.W."/>
            <person name="Cebula T."/>
            <person name="Chertkov O."/>
            <person name="Munk A.C."/>
            <person name="Tapia R."/>
            <person name="Green L."/>
            <person name="Rogers Y."/>
            <person name="Detter J.C."/>
            <person name="Bruce D."/>
            <person name="Brettin T.S."/>
        </authorList>
    </citation>
    <scope>NUCLEOTIDE SEQUENCE [LARGE SCALE GENOMIC DNA]</scope>
    <source>
        <strain evidence="2 3">CDC 796-83</strain>
    </source>
</reference>